<dbReference type="PANTHER" id="PTHR30146:SF109">
    <property type="entry name" value="HTH-TYPE TRANSCRIPTIONAL REGULATOR GALS"/>
    <property type="match status" value="1"/>
</dbReference>
<dbReference type="CDD" id="cd01392">
    <property type="entry name" value="HTH_LacI"/>
    <property type="match status" value="1"/>
</dbReference>
<protein>
    <recommendedName>
        <fullName evidence="5">HTH lacI-type domain-containing protein</fullName>
    </recommendedName>
</protein>
<dbReference type="KEGG" id="sesp:BN6_64540"/>
<evidence type="ECO:0000313" key="6">
    <source>
        <dbReference type="EMBL" id="CCH33697.1"/>
    </source>
</evidence>
<dbReference type="Gene3D" id="1.10.260.40">
    <property type="entry name" value="lambda repressor-like DNA-binding domains"/>
    <property type="match status" value="1"/>
</dbReference>
<evidence type="ECO:0000256" key="3">
    <source>
        <dbReference type="ARBA" id="ARBA00023163"/>
    </source>
</evidence>
<evidence type="ECO:0000256" key="1">
    <source>
        <dbReference type="ARBA" id="ARBA00023015"/>
    </source>
</evidence>
<dbReference type="Gene3D" id="3.40.50.2300">
    <property type="match status" value="1"/>
</dbReference>
<reference evidence="6 7" key="1">
    <citation type="journal article" date="2012" name="BMC Genomics">
        <title>Complete genome sequence of Saccharothrix espanaensis DSM 44229T and comparison to the other completely sequenced Pseudonocardiaceae.</title>
        <authorList>
            <person name="Strobel T."/>
            <person name="Al-Dilaimi A."/>
            <person name="Blom J."/>
            <person name="Gessner A."/>
            <person name="Kalinowski J."/>
            <person name="Luzhetska M."/>
            <person name="Puhler A."/>
            <person name="Szczepanowski R."/>
            <person name="Bechthold A."/>
            <person name="Ruckert C."/>
        </authorList>
    </citation>
    <scope>NUCLEOTIDE SEQUENCE [LARGE SCALE GENOMIC DNA]</scope>
    <source>
        <strain evidence="7">ATCC 51144 / DSM 44229 / JCM 9112 / NBRC 15066 / NRRL 15764</strain>
    </source>
</reference>
<feature type="region of interest" description="Disordered" evidence="4">
    <location>
        <begin position="20"/>
        <end position="42"/>
    </location>
</feature>
<dbReference type="Proteomes" id="UP000006281">
    <property type="component" value="Chromosome"/>
</dbReference>
<dbReference type="InterPro" id="IPR028082">
    <property type="entry name" value="Peripla_BP_I"/>
</dbReference>
<dbReference type="SUPFAM" id="SSF53822">
    <property type="entry name" value="Periplasmic binding protein-like I"/>
    <property type="match status" value="1"/>
</dbReference>
<dbReference type="InterPro" id="IPR000843">
    <property type="entry name" value="HTH_LacI"/>
</dbReference>
<dbReference type="SMART" id="SM00354">
    <property type="entry name" value="HTH_LACI"/>
    <property type="match status" value="1"/>
</dbReference>
<keyword evidence="1" id="KW-0805">Transcription regulation</keyword>
<dbReference type="GO" id="GO:0000976">
    <property type="term" value="F:transcription cis-regulatory region binding"/>
    <property type="evidence" value="ECO:0007669"/>
    <property type="project" value="TreeGrafter"/>
</dbReference>
<name>K0K848_SACES</name>
<accession>K0K848</accession>
<evidence type="ECO:0000313" key="7">
    <source>
        <dbReference type="Proteomes" id="UP000006281"/>
    </source>
</evidence>
<proteinExistence type="predicted"/>
<feature type="domain" description="HTH lacI-type" evidence="5">
    <location>
        <begin position="82"/>
        <end position="128"/>
    </location>
</feature>
<evidence type="ECO:0000256" key="2">
    <source>
        <dbReference type="ARBA" id="ARBA00023125"/>
    </source>
</evidence>
<dbReference type="EMBL" id="HE804045">
    <property type="protein sequence ID" value="CCH33697.1"/>
    <property type="molecule type" value="Genomic_DNA"/>
</dbReference>
<organism evidence="6 7">
    <name type="scientific">Saccharothrix espanaensis (strain ATCC 51144 / DSM 44229 / JCM 9112 / NBRC 15066 / NRRL 15764)</name>
    <dbReference type="NCBI Taxonomy" id="1179773"/>
    <lineage>
        <taxon>Bacteria</taxon>
        <taxon>Bacillati</taxon>
        <taxon>Actinomycetota</taxon>
        <taxon>Actinomycetes</taxon>
        <taxon>Pseudonocardiales</taxon>
        <taxon>Pseudonocardiaceae</taxon>
        <taxon>Saccharothrix</taxon>
    </lineage>
</organism>
<dbReference type="HOGENOM" id="CLU_1538964_0_0_11"/>
<evidence type="ECO:0000259" key="5">
    <source>
        <dbReference type="PROSITE" id="PS50932"/>
    </source>
</evidence>
<evidence type="ECO:0000256" key="4">
    <source>
        <dbReference type="SAM" id="MobiDB-lite"/>
    </source>
</evidence>
<sequence>MAWFEEVSRQHVHHLCQRRAADSGSLDKPACSAKRNVSPQVDQPARLADAGRVELSTIPLRPARPDRPPRGRLPSAIPGRGAGVSLATASRVLNGSTRQVSDELRERVVGAARELGYLPNASAQALARNSSVLVGLVVHDIADPYFSGIAAGVTRIVEEAGLVVVLGTTGRGRW</sequence>
<dbReference type="GO" id="GO:0003700">
    <property type="term" value="F:DNA-binding transcription factor activity"/>
    <property type="evidence" value="ECO:0007669"/>
    <property type="project" value="TreeGrafter"/>
</dbReference>
<dbReference type="InterPro" id="IPR010982">
    <property type="entry name" value="Lambda_DNA-bd_dom_sf"/>
</dbReference>
<dbReference type="PROSITE" id="PS50932">
    <property type="entry name" value="HTH_LACI_2"/>
    <property type="match status" value="1"/>
</dbReference>
<dbReference type="PATRIC" id="fig|1179773.3.peg.6506"/>
<dbReference type="PANTHER" id="PTHR30146">
    <property type="entry name" value="LACI-RELATED TRANSCRIPTIONAL REPRESSOR"/>
    <property type="match status" value="1"/>
</dbReference>
<dbReference type="eggNOG" id="COG1609">
    <property type="taxonomic scope" value="Bacteria"/>
</dbReference>
<gene>
    <name evidence="6" type="ordered locus">BN6_64540</name>
</gene>
<keyword evidence="3" id="KW-0804">Transcription</keyword>
<dbReference type="STRING" id="1179773.BN6_64540"/>
<dbReference type="AlphaFoldDB" id="K0K848"/>
<dbReference type="Pfam" id="PF00356">
    <property type="entry name" value="LacI"/>
    <property type="match status" value="1"/>
</dbReference>
<keyword evidence="7" id="KW-1185">Reference proteome</keyword>
<dbReference type="SUPFAM" id="SSF47413">
    <property type="entry name" value="lambda repressor-like DNA-binding domains"/>
    <property type="match status" value="1"/>
</dbReference>
<keyword evidence="2" id="KW-0238">DNA-binding</keyword>